<reference evidence="1 2" key="1">
    <citation type="journal article" date="2022" name="New Phytol.">
        <title>Ecological generalism drives hyperdiversity of secondary metabolite gene clusters in xylarialean endophytes.</title>
        <authorList>
            <person name="Franco M.E.E."/>
            <person name="Wisecaver J.H."/>
            <person name="Arnold A.E."/>
            <person name="Ju Y.M."/>
            <person name="Slot J.C."/>
            <person name="Ahrendt S."/>
            <person name="Moore L.P."/>
            <person name="Eastman K.E."/>
            <person name="Scott K."/>
            <person name="Konkel Z."/>
            <person name="Mondo S.J."/>
            <person name="Kuo A."/>
            <person name="Hayes R.D."/>
            <person name="Haridas S."/>
            <person name="Andreopoulos B."/>
            <person name="Riley R."/>
            <person name="LaButti K."/>
            <person name="Pangilinan J."/>
            <person name="Lipzen A."/>
            <person name="Amirebrahimi M."/>
            <person name="Yan J."/>
            <person name="Adam C."/>
            <person name="Keymanesh K."/>
            <person name="Ng V."/>
            <person name="Louie K."/>
            <person name="Northen T."/>
            <person name="Drula E."/>
            <person name="Henrissat B."/>
            <person name="Hsieh H.M."/>
            <person name="Youens-Clark K."/>
            <person name="Lutzoni F."/>
            <person name="Miadlikowska J."/>
            <person name="Eastwood D.C."/>
            <person name="Hamelin R.C."/>
            <person name="Grigoriev I.V."/>
            <person name="U'Ren J.M."/>
        </authorList>
    </citation>
    <scope>NUCLEOTIDE SEQUENCE [LARGE SCALE GENOMIC DNA]</scope>
    <source>
        <strain evidence="1 2">CBS 119005</strain>
    </source>
</reference>
<accession>A0ACB9YHT7</accession>
<name>A0ACB9YHT7_9PEZI</name>
<comment type="caution">
    <text evidence="1">The sequence shown here is derived from an EMBL/GenBank/DDBJ whole genome shotgun (WGS) entry which is preliminary data.</text>
</comment>
<gene>
    <name evidence="1" type="ORF">F4820DRAFT_462882</name>
</gene>
<protein>
    <submittedName>
        <fullName evidence="1">Fucose-specific lectin</fullName>
    </submittedName>
</protein>
<proteinExistence type="predicted"/>
<sequence length="515" mass="55872">MATFGGRDENHAAMDNQPGLEVTHHEADIQVAYPHQQWLYPVQGGQEEHKEVVPQAGTIPVTGEPQAAAIAGESNSPPRKIITKKTILITIACLLVVVGVVVGAVLGTQSSRSSSPTTTAAPSPSQPESGSGQENRTSISSPAEMTGSPTSVSPGLAPTAISWGHPHLEIYALTNNNTNSIYRKYRNANATGEGEFEPEGYDMELIGSNIDASSAPSIAVNERRENPTTNQTEVFINAEGSCYNNWHIDNQLWIWWGPCFLGLSVVGAPVVVKYNASVTLVQVFSLGAADTRLAVYYTRWRARQDEYSDPAQIPGPDLQDMKPAVVAWNGDDTRVDIFVVARADNHLLHAWWSAGSWSEYEDLQGFVTTPPVVASRAPGILDVFIRGGDAGLWHISYNGTWTGWTRISSDSRIRGQPDAVAATRSIVDVFAWREDGCLLHKSFDGNSGRWTPEHDFEVLASGELISSPPNVVSDGEGSIHVFAYRNQDELIWIRLNSGSVGEGTYMTTLASVPYL</sequence>
<evidence type="ECO:0000313" key="2">
    <source>
        <dbReference type="Proteomes" id="UP001497700"/>
    </source>
</evidence>
<evidence type="ECO:0000313" key="1">
    <source>
        <dbReference type="EMBL" id="KAI4858938.1"/>
    </source>
</evidence>
<dbReference type="EMBL" id="MU393672">
    <property type="protein sequence ID" value="KAI4858938.1"/>
    <property type="molecule type" value="Genomic_DNA"/>
</dbReference>
<dbReference type="Proteomes" id="UP001497700">
    <property type="component" value="Unassembled WGS sequence"/>
</dbReference>
<organism evidence="1 2">
    <name type="scientific">Hypoxylon rubiginosum</name>
    <dbReference type="NCBI Taxonomy" id="110542"/>
    <lineage>
        <taxon>Eukaryota</taxon>
        <taxon>Fungi</taxon>
        <taxon>Dikarya</taxon>
        <taxon>Ascomycota</taxon>
        <taxon>Pezizomycotina</taxon>
        <taxon>Sordariomycetes</taxon>
        <taxon>Xylariomycetidae</taxon>
        <taxon>Xylariales</taxon>
        <taxon>Hypoxylaceae</taxon>
        <taxon>Hypoxylon</taxon>
    </lineage>
</organism>
<keyword evidence="2" id="KW-1185">Reference proteome</keyword>